<evidence type="ECO:0000313" key="1">
    <source>
        <dbReference type="EMBL" id="KAJ9577575.1"/>
    </source>
</evidence>
<evidence type="ECO:0000313" key="2">
    <source>
        <dbReference type="Proteomes" id="UP001233999"/>
    </source>
</evidence>
<comment type="caution">
    <text evidence="1">The sequence shown here is derived from an EMBL/GenBank/DDBJ whole genome shotgun (WGS) entry which is preliminary data.</text>
</comment>
<accession>A0AAD7ZBY2</accession>
<feature type="non-terminal residue" evidence="1">
    <location>
        <position position="199"/>
    </location>
</feature>
<reference evidence="1" key="1">
    <citation type="journal article" date="2023" name="IScience">
        <title>Live-bearing cockroach genome reveals convergent evolutionary mechanisms linked to viviparity in insects and beyond.</title>
        <authorList>
            <person name="Fouks B."/>
            <person name="Harrison M.C."/>
            <person name="Mikhailova A.A."/>
            <person name="Marchal E."/>
            <person name="English S."/>
            <person name="Carruthers M."/>
            <person name="Jennings E.C."/>
            <person name="Chiamaka E.L."/>
            <person name="Frigard R.A."/>
            <person name="Pippel M."/>
            <person name="Attardo G.M."/>
            <person name="Benoit J.B."/>
            <person name="Bornberg-Bauer E."/>
            <person name="Tobe S.S."/>
        </authorList>
    </citation>
    <scope>NUCLEOTIDE SEQUENCE</scope>
    <source>
        <strain evidence="1">Stay&amp;Tobe</strain>
    </source>
</reference>
<name>A0AAD7ZBY2_DIPPU</name>
<dbReference type="AlphaFoldDB" id="A0AAD7ZBY2"/>
<dbReference type="EMBL" id="JASPKZ010009353">
    <property type="protein sequence ID" value="KAJ9577575.1"/>
    <property type="molecule type" value="Genomic_DNA"/>
</dbReference>
<reference evidence="1" key="2">
    <citation type="submission" date="2023-05" db="EMBL/GenBank/DDBJ databases">
        <authorList>
            <person name="Fouks B."/>
        </authorList>
    </citation>
    <scope>NUCLEOTIDE SEQUENCE</scope>
    <source>
        <strain evidence="1">Stay&amp;Tobe</strain>
        <tissue evidence="1">Testes</tissue>
    </source>
</reference>
<organism evidence="1 2">
    <name type="scientific">Diploptera punctata</name>
    <name type="common">Pacific beetle cockroach</name>
    <dbReference type="NCBI Taxonomy" id="6984"/>
    <lineage>
        <taxon>Eukaryota</taxon>
        <taxon>Metazoa</taxon>
        <taxon>Ecdysozoa</taxon>
        <taxon>Arthropoda</taxon>
        <taxon>Hexapoda</taxon>
        <taxon>Insecta</taxon>
        <taxon>Pterygota</taxon>
        <taxon>Neoptera</taxon>
        <taxon>Polyneoptera</taxon>
        <taxon>Dictyoptera</taxon>
        <taxon>Blattodea</taxon>
        <taxon>Blaberoidea</taxon>
        <taxon>Blaberidae</taxon>
        <taxon>Diplopterinae</taxon>
        <taxon>Diploptera</taxon>
    </lineage>
</organism>
<sequence>FVQLLSNHDQLNKLLNQCHSTAPFPTARTLQSGITLCVLVSYSFVHYVIKFIAHRSFNCALHVRKLSTSVKTVYENHNISTGQQLVFNGHHPYSCFKPVNIVFHCASDLTLRFWIQCVSDITTKHFDLGKLENTCWMFYTNHPGQVFQTFELYNARVVTELQHHFIPSMPQQPVVLLHLCNKWIVCYVMSSISLTIWCL</sequence>
<dbReference type="Proteomes" id="UP001233999">
    <property type="component" value="Unassembled WGS sequence"/>
</dbReference>
<gene>
    <name evidence="1" type="ORF">L9F63_005842</name>
</gene>
<protein>
    <submittedName>
        <fullName evidence="1">Uncharacterized protein</fullName>
    </submittedName>
</protein>
<proteinExistence type="predicted"/>
<feature type="non-terminal residue" evidence="1">
    <location>
        <position position="1"/>
    </location>
</feature>
<keyword evidence="2" id="KW-1185">Reference proteome</keyword>